<feature type="region of interest" description="Disordered" evidence="1">
    <location>
        <begin position="31"/>
        <end position="52"/>
    </location>
</feature>
<evidence type="ECO:0000256" key="2">
    <source>
        <dbReference type="SAM" id="SignalP"/>
    </source>
</evidence>
<dbReference type="GO" id="GO:0016787">
    <property type="term" value="F:hydrolase activity"/>
    <property type="evidence" value="ECO:0007669"/>
    <property type="project" value="InterPro"/>
</dbReference>
<dbReference type="OrthoDB" id="9806233at2"/>
<evidence type="ECO:0000313" key="4">
    <source>
        <dbReference type="EMBL" id="SEB50837.1"/>
    </source>
</evidence>
<dbReference type="Proteomes" id="UP000182409">
    <property type="component" value="Unassembled WGS sequence"/>
</dbReference>
<dbReference type="AlphaFoldDB" id="A0A1H4JXG5"/>
<feature type="chain" id="PRO_5010241909" description="3-keto-alpha-glucoside-1,2-lyase/3-keto-2-hydroxy-glucal hydratase domain-containing protein" evidence="2">
    <location>
        <begin position="26"/>
        <end position="316"/>
    </location>
</feature>
<dbReference type="InterPro" id="IPR010496">
    <property type="entry name" value="AL/BT2_dom"/>
</dbReference>
<organism evidence="4 5">
    <name type="scientific">Terriglobus roseus</name>
    <dbReference type="NCBI Taxonomy" id="392734"/>
    <lineage>
        <taxon>Bacteria</taxon>
        <taxon>Pseudomonadati</taxon>
        <taxon>Acidobacteriota</taxon>
        <taxon>Terriglobia</taxon>
        <taxon>Terriglobales</taxon>
        <taxon>Acidobacteriaceae</taxon>
        <taxon>Terriglobus</taxon>
    </lineage>
</organism>
<dbReference type="Gene3D" id="2.60.120.560">
    <property type="entry name" value="Exo-inulinase, domain 1"/>
    <property type="match status" value="1"/>
</dbReference>
<proteinExistence type="predicted"/>
<protein>
    <recommendedName>
        <fullName evidence="3">3-keto-alpha-glucoside-1,2-lyase/3-keto-2-hydroxy-glucal hydratase domain-containing protein</fullName>
    </recommendedName>
</protein>
<sequence>MDLLGKRRVMLGTSLLLMSLMSAIAQTPASNGQTAATPATAQGTGPQSPARRGPAAFDFADNNGFTSLFDGSLKGWDFDKGLWDIQDGAIHIAATCEKPTGTVYAITDTGEYGDFILKYEMKGTGNINGGMQFRSYIAADPAAAGTRFPARQRPAGGVPPSGFTGQAGTSMAPGRPPACANPGIAPTRASQAKWDMAGPQVDFDRNNNFSGMNYEQGGRGIIARPGYALYADSDGVKSLAQIATKDVLDSWFHKDDWNQFVVVALGHSTSIFLNGHMVTQMIDNDSRFFRSSGKIGIESEATGDLWVRAVSVKKLN</sequence>
<feature type="compositionally biased region" description="Low complexity" evidence="1">
    <location>
        <begin position="32"/>
        <end position="47"/>
    </location>
</feature>
<keyword evidence="2" id="KW-0732">Signal</keyword>
<dbReference type="Pfam" id="PF06439">
    <property type="entry name" value="3keto-disac_hyd"/>
    <property type="match status" value="1"/>
</dbReference>
<evidence type="ECO:0000256" key="1">
    <source>
        <dbReference type="SAM" id="MobiDB-lite"/>
    </source>
</evidence>
<feature type="signal peptide" evidence="2">
    <location>
        <begin position="1"/>
        <end position="25"/>
    </location>
</feature>
<reference evidence="4 5" key="1">
    <citation type="submission" date="2016-10" db="EMBL/GenBank/DDBJ databases">
        <authorList>
            <person name="de Groot N.N."/>
        </authorList>
    </citation>
    <scope>NUCLEOTIDE SEQUENCE [LARGE SCALE GENOMIC DNA]</scope>
    <source>
        <strain evidence="4 5">AB35.6</strain>
    </source>
</reference>
<gene>
    <name evidence="4" type="ORF">SAMN05443244_0873</name>
</gene>
<dbReference type="EMBL" id="FNSD01000001">
    <property type="protein sequence ID" value="SEB50837.1"/>
    <property type="molecule type" value="Genomic_DNA"/>
</dbReference>
<name>A0A1H4JXG5_9BACT</name>
<dbReference type="RefSeq" id="WP_074652517.1">
    <property type="nucleotide sequence ID" value="NZ_FNSD01000001.1"/>
</dbReference>
<evidence type="ECO:0000313" key="5">
    <source>
        <dbReference type="Proteomes" id="UP000182409"/>
    </source>
</evidence>
<evidence type="ECO:0000259" key="3">
    <source>
        <dbReference type="Pfam" id="PF06439"/>
    </source>
</evidence>
<feature type="domain" description="3-keto-alpha-glucoside-1,2-lyase/3-keto-2-hydroxy-glucal hydratase" evidence="3">
    <location>
        <begin position="64"/>
        <end position="313"/>
    </location>
</feature>
<accession>A0A1H4JXG5</accession>